<protein>
    <submittedName>
        <fullName evidence="3">TadE/TadG family type IV pilus assembly protein</fullName>
    </submittedName>
</protein>
<feature type="domain" description="TadE-like" evidence="2">
    <location>
        <begin position="7"/>
        <end position="49"/>
    </location>
</feature>
<proteinExistence type="predicted"/>
<dbReference type="Proteomes" id="UP001597326">
    <property type="component" value="Unassembled WGS sequence"/>
</dbReference>
<dbReference type="EMBL" id="JBHUFZ010000011">
    <property type="protein sequence ID" value="MFD1889500.1"/>
    <property type="molecule type" value="Genomic_DNA"/>
</dbReference>
<dbReference type="InterPro" id="IPR012495">
    <property type="entry name" value="TadE-like_dom"/>
</dbReference>
<name>A0ABW4RUG8_9ACTN</name>
<evidence type="ECO:0000259" key="2">
    <source>
        <dbReference type="Pfam" id="PF07811"/>
    </source>
</evidence>
<feature type="transmembrane region" description="Helical" evidence="1">
    <location>
        <begin position="12"/>
        <end position="34"/>
    </location>
</feature>
<keyword evidence="4" id="KW-1185">Reference proteome</keyword>
<keyword evidence="1" id="KW-0812">Transmembrane</keyword>
<sequence>MRRDQRGAAALELVLLVPVLVLVLCVVVAGWRLWTARTALSDAAASAARAATLETSGGAARERAERVARAGLDVEGLHCDEVGVDVDTSGFATLPGTTSHVEVSTRCTLSTADLLVPGLPGTWQLEATGRHRMDTFRERTP</sequence>
<gene>
    <name evidence="3" type="ORF">ACFSCS_04760</name>
</gene>
<dbReference type="RefSeq" id="WP_343872525.1">
    <property type="nucleotide sequence ID" value="NZ_BAAAIX010000009.1"/>
</dbReference>
<accession>A0ABW4RUG8</accession>
<evidence type="ECO:0000256" key="1">
    <source>
        <dbReference type="SAM" id="Phobius"/>
    </source>
</evidence>
<organism evidence="3 4">
    <name type="scientific">Luteococcus peritonei</name>
    <dbReference type="NCBI Taxonomy" id="88874"/>
    <lineage>
        <taxon>Bacteria</taxon>
        <taxon>Bacillati</taxon>
        <taxon>Actinomycetota</taxon>
        <taxon>Actinomycetes</taxon>
        <taxon>Propionibacteriales</taxon>
        <taxon>Propionibacteriaceae</taxon>
        <taxon>Luteococcus</taxon>
    </lineage>
</organism>
<dbReference type="Pfam" id="PF07811">
    <property type="entry name" value="TadE"/>
    <property type="match status" value="1"/>
</dbReference>
<evidence type="ECO:0000313" key="3">
    <source>
        <dbReference type="EMBL" id="MFD1889500.1"/>
    </source>
</evidence>
<comment type="caution">
    <text evidence="3">The sequence shown here is derived from an EMBL/GenBank/DDBJ whole genome shotgun (WGS) entry which is preliminary data.</text>
</comment>
<keyword evidence="1" id="KW-1133">Transmembrane helix</keyword>
<keyword evidence="1" id="KW-0472">Membrane</keyword>
<evidence type="ECO:0000313" key="4">
    <source>
        <dbReference type="Proteomes" id="UP001597326"/>
    </source>
</evidence>
<reference evidence="4" key="1">
    <citation type="journal article" date="2019" name="Int. J. Syst. Evol. Microbiol.">
        <title>The Global Catalogue of Microorganisms (GCM) 10K type strain sequencing project: providing services to taxonomists for standard genome sequencing and annotation.</title>
        <authorList>
            <consortium name="The Broad Institute Genomics Platform"/>
            <consortium name="The Broad Institute Genome Sequencing Center for Infectious Disease"/>
            <person name="Wu L."/>
            <person name="Ma J."/>
        </authorList>
    </citation>
    <scope>NUCLEOTIDE SEQUENCE [LARGE SCALE GENOMIC DNA]</scope>
    <source>
        <strain evidence="4">CAIM 431</strain>
    </source>
</reference>